<dbReference type="PANTHER" id="PTHR43213:SF5">
    <property type="entry name" value="BIFUNCTIONAL DTTP_UTP PYROPHOSPHATASE_METHYLTRANSFERASE PROTEIN-RELATED"/>
    <property type="match status" value="1"/>
</dbReference>
<dbReference type="HAMAP" id="MF_00528">
    <property type="entry name" value="Maf"/>
    <property type="match status" value="1"/>
</dbReference>
<protein>
    <submittedName>
        <fullName evidence="4">N-acetylserotonin O-methyltransferase-like protein</fullName>
    </submittedName>
</protein>
<dbReference type="RefSeq" id="XP_014673013.1">
    <property type="nucleotide sequence ID" value="XM_014817527.1"/>
</dbReference>
<proteinExistence type="inferred from homology"/>
<evidence type="ECO:0000313" key="3">
    <source>
        <dbReference type="Proteomes" id="UP000695022"/>
    </source>
</evidence>
<organism evidence="3 4">
    <name type="scientific">Priapulus caudatus</name>
    <name type="common">Priapulid worm</name>
    <dbReference type="NCBI Taxonomy" id="37621"/>
    <lineage>
        <taxon>Eukaryota</taxon>
        <taxon>Metazoa</taxon>
        <taxon>Ecdysozoa</taxon>
        <taxon>Scalidophora</taxon>
        <taxon>Priapulida</taxon>
        <taxon>Priapulimorpha</taxon>
        <taxon>Priapulimorphida</taxon>
        <taxon>Priapulidae</taxon>
        <taxon>Priapulus</taxon>
    </lineage>
</organism>
<evidence type="ECO:0000256" key="2">
    <source>
        <dbReference type="ARBA" id="ARBA00022801"/>
    </source>
</evidence>
<gene>
    <name evidence="4" type="primary">LOC106813391</name>
</gene>
<dbReference type="Pfam" id="PF02545">
    <property type="entry name" value="Maf"/>
    <property type="match status" value="1"/>
</dbReference>
<dbReference type="NCBIfam" id="TIGR00172">
    <property type="entry name" value="maf"/>
    <property type="match status" value="1"/>
</dbReference>
<dbReference type="PANTHER" id="PTHR43213">
    <property type="entry name" value="BIFUNCTIONAL DTTP/UTP PYROPHOSPHATASE/METHYLTRANSFERASE PROTEIN-RELATED"/>
    <property type="match status" value="1"/>
</dbReference>
<dbReference type="PIRSF" id="PIRSF006305">
    <property type="entry name" value="Maf"/>
    <property type="match status" value="1"/>
</dbReference>
<dbReference type="CDD" id="cd00555">
    <property type="entry name" value="Maf"/>
    <property type="match status" value="1"/>
</dbReference>
<comment type="cofactor">
    <cofactor evidence="1">
        <name>a divalent metal cation</name>
        <dbReference type="ChEBI" id="CHEBI:60240"/>
    </cofactor>
</comment>
<dbReference type="Gene3D" id="3.90.950.10">
    <property type="match status" value="1"/>
</dbReference>
<evidence type="ECO:0000256" key="1">
    <source>
        <dbReference type="ARBA" id="ARBA00001968"/>
    </source>
</evidence>
<dbReference type="InterPro" id="IPR029001">
    <property type="entry name" value="ITPase-like_fam"/>
</dbReference>
<dbReference type="Proteomes" id="UP000695022">
    <property type="component" value="Unplaced"/>
</dbReference>
<dbReference type="GeneID" id="106813391"/>
<reference evidence="4" key="1">
    <citation type="submission" date="2025-08" db="UniProtKB">
        <authorList>
            <consortium name="RefSeq"/>
        </authorList>
    </citation>
    <scope>IDENTIFICATION</scope>
</reference>
<keyword evidence="2" id="KW-0378">Hydrolase</keyword>
<name>A0ABM1ELE2_PRICU</name>
<sequence length="204" mass="22561">MCVCVCISDICIDLLYCQDFPYEVIVSNFEEDLDKAAFHKPAHYCVESASRKALDVARTLTDDERMPDLVIGADTVVAMDDQIYEKPGSRTEAIDMLTKLVAGKSHTVYTGVALVTHKPEFRHVLNVHSFSERTRVFMADLSPAVIAAYVDTGESMDKAGGYGIQGKGGSLIKAVEGDYFNVMGFPLHRFCTELIKLYTDLGVF</sequence>
<dbReference type="SUPFAM" id="SSF52972">
    <property type="entry name" value="ITPase-like"/>
    <property type="match status" value="1"/>
</dbReference>
<keyword evidence="3" id="KW-1185">Reference proteome</keyword>
<accession>A0ABM1ELE2</accession>
<evidence type="ECO:0000313" key="4">
    <source>
        <dbReference type="RefSeq" id="XP_014673013.1"/>
    </source>
</evidence>
<dbReference type="InterPro" id="IPR003697">
    <property type="entry name" value="Maf-like"/>
</dbReference>